<dbReference type="CDD" id="cd01121">
    <property type="entry name" value="RadA_SMS_N"/>
    <property type="match status" value="1"/>
</dbReference>
<comment type="function">
    <text evidence="13">DNA-dependent ATPase involved in processing of recombination intermediates, plays a role in repairing DNA breaks. Stimulates the branch migration of RecA-mediated strand transfer reactions, allowing the 3' invading strand to extend heteroduplex DNA faster. Binds ssDNA in the presence of ADP but not other nucleotides, has ATPase activity that is stimulated by ssDNA and various branched DNA structures, but inhibited by SSB. Does not have RecA's homology-searching function.</text>
</comment>
<evidence type="ECO:0000259" key="14">
    <source>
        <dbReference type="PROSITE" id="PS50162"/>
    </source>
</evidence>
<dbReference type="GO" id="GO:0000725">
    <property type="term" value="P:recombinational repair"/>
    <property type="evidence" value="ECO:0007669"/>
    <property type="project" value="UniProtKB-UniRule"/>
</dbReference>
<evidence type="ECO:0000256" key="13">
    <source>
        <dbReference type="RuleBase" id="RU003555"/>
    </source>
</evidence>
<dbReference type="Gene3D" id="3.40.50.300">
    <property type="entry name" value="P-loop containing nucleotide triphosphate hydrolases"/>
    <property type="match status" value="1"/>
</dbReference>
<dbReference type="GO" id="GO:0016787">
    <property type="term" value="F:hydrolase activity"/>
    <property type="evidence" value="ECO:0007669"/>
    <property type="project" value="UniProtKB-KW"/>
</dbReference>
<evidence type="ECO:0000256" key="1">
    <source>
        <dbReference type="ARBA" id="ARBA00022723"/>
    </source>
</evidence>
<comment type="domain">
    <text evidence="11">The middle region has homology to RecA with ATPase motifs including the RadA KNRFG motif, while the C-terminus is homologous to Lon protease.</text>
</comment>
<dbReference type="HAMAP" id="MF_01498">
    <property type="entry name" value="RadA_bact"/>
    <property type="match status" value="1"/>
</dbReference>
<proteinExistence type="inferred from homology"/>
<protein>
    <recommendedName>
        <fullName evidence="11 12">DNA repair protein RadA</fullName>
    </recommendedName>
</protein>
<dbReference type="PRINTS" id="PR01874">
    <property type="entry name" value="DNAREPAIRADA"/>
</dbReference>
<keyword evidence="3 11" id="KW-0227">DNA damage</keyword>
<evidence type="ECO:0000256" key="9">
    <source>
        <dbReference type="ARBA" id="ARBA00023125"/>
    </source>
</evidence>
<feature type="short sequence motif" description="RadA KNRFG motif" evidence="11">
    <location>
        <begin position="250"/>
        <end position="254"/>
    </location>
</feature>
<dbReference type="InterPro" id="IPR020588">
    <property type="entry name" value="RecA_ATP-bd"/>
</dbReference>
<dbReference type="InterPro" id="IPR014721">
    <property type="entry name" value="Ribsml_uS5_D2-typ_fold_subgr"/>
</dbReference>
<dbReference type="Pfam" id="PF13541">
    <property type="entry name" value="ChlI"/>
    <property type="match status" value="1"/>
</dbReference>
<evidence type="ECO:0000256" key="10">
    <source>
        <dbReference type="ARBA" id="ARBA00023204"/>
    </source>
</evidence>
<dbReference type="PANTHER" id="PTHR32472">
    <property type="entry name" value="DNA REPAIR PROTEIN RADA"/>
    <property type="match status" value="1"/>
</dbReference>
<evidence type="ECO:0000256" key="7">
    <source>
        <dbReference type="ARBA" id="ARBA00022840"/>
    </source>
</evidence>
<feature type="domain" description="RecA family profile 1" evidence="14">
    <location>
        <begin position="64"/>
        <end position="213"/>
    </location>
</feature>
<reference evidence="15 16" key="1">
    <citation type="submission" date="2018-01" db="EMBL/GenBank/DDBJ databases">
        <title>Metagenomic assembled genomes from two thermal pools in the Uzon Caldera, Kamchatka, Russia.</title>
        <authorList>
            <person name="Wilkins L."/>
            <person name="Ettinger C."/>
        </authorList>
    </citation>
    <scope>NUCLEOTIDE SEQUENCE [LARGE SCALE GENOMIC DNA]</scope>
    <source>
        <strain evidence="15">ZAV-04</strain>
    </source>
</reference>
<keyword evidence="7 11" id="KW-0067">ATP-binding</keyword>
<evidence type="ECO:0000256" key="6">
    <source>
        <dbReference type="ARBA" id="ARBA00022833"/>
    </source>
</evidence>
<keyword evidence="9 11" id="KW-0238">DNA-binding</keyword>
<evidence type="ECO:0000256" key="12">
    <source>
        <dbReference type="NCBIfam" id="TIGR00416"/>
    </source>
</evidence>
<dbReference type="InterPro" id="IPR004504">
    <property type="entry name" value="DNA_repair_RadA"/>
</dbReference>
<dbReference type="Gene3D" id="3.30.230.10">
    <property type="match status" value="1"/>
</dbReference>
<feature type="binding site" evidence="11">
    <location>
        <begin position="93"/>
        <end position="100"/>
    </location>
    <ligand>
        <name>ATP</name>
        <dbReference type="ChEBI" id="CHEBI:30616"/>
    </ligand>
</feature>
<comment type="caution">
    <text evidence="15">The sequence shown here is derived from an EMBL/GenBank/DDBJ whole genome shotgun (WGS) entry which is preliminary data.</text>
</comment>
<keyword evidence="4 13" id="KW-0863">Zinc-finger</keyword>
<dbReference type="GO" id="GO:0003684">
    <property type="term" value="F:damaged DNA binding"/>
    <property type="evidence" value="ECO:0007669"/>
    <property type="project" value="InterPro"/>
</dbReference>
<dbReference type="SUPFAM" id="SSF54211">
    <property type="entry name" value="Ribosomal protein S5 domain 2-like"/>
    <property type="match status" value="1"/>
</dbReference>
<dbReference type="Pfam" id="PF13481">
    <property type="entry name" value="AAA_25"/>
    <property type="match status" value="1"/>
</dbReference>
<dbReference type="Pfam" id="PF18073">
    <property type="entry name" value="Zn_ribbon_LapB"/>
    <property type="match status" value="1"/>
</dbReference>
<evidence type="ECO:0000256" key="2">
    <source>
        <dbReference type="ARBA" id="ARBA00022741"/>
    </source>
</evidence>
<sequence length="451" mass="48892">MKAKIKQVFQCQSCGYISPKWIGRCPDCGAWNSFVEETIEAGTERKILSETVQPVSISSIEITVSDRFLTGIAELDRVLGGGLVKGSLILIGGDPGIGKSTLLLQASNNLSLQYGKVLYVSAEESLTQIKLRAERLGITSEGILLLSETLVEKIIECAKETQPATLIVDSIQTVYTEEAVSAPGSVSQIRDSAAKFMNFAKSTGIPVFLIGHVTKEGAIAGPRVLEHLVDTVLYFEGDRGYAYRILRSVKNRFGPTNEIGVFEMTSQGLTEVENPSLIFLSEHGVSSGSAITATIEGTRAILTEIQALVSPSQFGMPRRNFIGVDYQRVNLLIAVIEKRGKVNLASADIFVNVVGGLKITEPASDLAIISAIVSSFRDMPLPDRTVIFGEVGLSGEIRAISQTELRLKEASRIGMKRAIIPKSNLERLKEDYDLNIKGVTSINELIEVINS</sequence>
<evidence type="ECO:0000256" key="11">
    <source>
        <dbReference type="HAMAP-Rule" id="MF_01498"/>
    </source>
</evidence>
<dbReference type="Proteomes" id="UP000242288">
    <property type="component" value="Unassembled WGS sequence"/>
</dbReference>
<feature type="region of interest" description="Lon-protease-like" evidence="11">
    <location>
        <begin position="348"/>
        <end position="451"/>
    </location>
</feature>
<dbReference type="GO" id="GO:0140664">
    <property type="term" value="F:ATP-dependent DNA damage sensor activity"/>
    <property type="evidence" value="ECO:0007669"/>
    <property type="project" value="InterPro"/>
</dbReference>
<comment type="function">
    <text evidence="11">Plays a role in repairing double-strand DNA breaks, probably involving stabilizing or processing branched DNA or blocked replication forks.</text>
</comment>
<dbReference type="GO" id="GO:0005829">
    <property type="term" value="C:cytosol"/>
    <property type="evidence" value="ECO:0007669"/>
    <property type="project" value="TreeGrafter"/>
</dbReference>
<keyword evidence="6 13" id="KW-0862">Zinc</keyword>
<keyword evidence="5" id="KW-0378">Hydrolase</keyword>
<dbReference type="PROSITE" id="PS50162">
    <property type="entry name" value="RECA_2"/>
    <property type="match status" value="1"/>
</dbReference>
<organism evidence="15 16">
    <name type="scientific">Thermodesulfovibrio aggregans</name>
    <dbReference type="NCBI Taxonomy" id="86166"/>
    <lineage>
        <taxon>Bacteria</taxon>
        <taxon>Pseudomonadati</taxon>
        <taxon>Nitrospirota</taxon>
        <taxon>Thermodesulfovibrionia</taxon>
        <taxon>Thermodesulfovibrionales</taxon>
        <taxon>Thermodesulfovibrionaceae</taxon>
        <taxon>Thermodesulfovibrio</taxon>
    </lineage>
</organism>
<dbReference type="SUPFAM" id="SSF52540">
    <property type="entry name" value="P-loop containing nucleoside triphosphate hydrolases"/>
    <property type="match status" value="1"/>
</dbReference>
<dbReference type="GO" id="GO:0005524">
    <property type="term" value="F:ATP binding"/>
    <property type="evidence" value="ECO:0007669"/>
    <property type="project" value="UniProtKB-UniRule"/>
</dbReference>
<keyword evidence="1 11" id="KW-0479">Metal-binding</keyword>
<evidence type="ECO:0000256" key="5">
    <source>
        <dbReference type="ARBA" id="ARBA00022801"/>
    </source>
</evidence>
<keyword evidence="8 11" id="KW-0346">Stress response</keyword>
<comment type="similarity">
    <text evidence="11 13">Belongs to the RecA family. RadA subfamily.</text>
</comment>
<keyword evidence="10 11" id="KW-0234">DNA repair</keyword>
<evidence type="ECO:0000256" key="8">
    <source>
        <dbReference type="ARBA" id="ARBA00023016"/>
    </source>
</evidence>
<dbReference type="FunFam" id="3.40.50.300:FF:000050">
    <property type="entry name" value="DNA repair protein RadA"/>
    <property type="match status" value="1"/>
</dbReference>
<dbReference type="NCBIfam" id="TIGR00416">
    <property type="entry name" value="sms"/>
    <property type="match status" value="1"/>
</dbReference>
<name>A0A2J6WQ94_9BACT</name>
<evidence type="ECO:0000313" key="16">
    <source>
        <dbReference type="Proteomes" id="UP000242288"/>
    </source>
</evidence>
<keyword evidence="2 11" id="KW-0547">Nucleotide-binding</keyword>
<dbReference type="InterPro" id="IPR027417">
    <property type="entry name" value="P-loop_NTPase"/>
</dbReference>
<dbReference type="EMBL" id="PNIO01000008">
    <property type="protein sequence ID" value="PMP72429.1"/>
    <property type="molecule type" value="Genomic_DNA"/>
</dbReference>
<evidence type="ECO:0000256" key="3">
    <source>
        <dbReference type="ARBA" id="ARBA00022763"/>
    </source>
</evidence>
<dbReference type="PANTHER" id="PTHR32472:SF10">
    <property type="entry name" value="DNA REPAIR PROTEIN RADA-LIKE PROTEIN"/>
    <property type="match status" value="1"/>
</dbReference>
<accession>A0A2J6WQ94</accession>
<dbReference type="InterPro" id="IPR041166">
    <property type="entry name" value="Rubredoxin_2"/>
</dbReference>
<dbReference type="GO" id="GO:0008270">
    <property type="term" value="F:zinc ion binding"/>
    <property type="evidence" value="ECO:0007669"/>
    <property type="project" value="UniProtKB-KW"/>
</dbReference>
<evidence type="ECO:0000256" key="4">
    <source>
        <dbReference type="ARBA" id="ARBA00022771"/>
    </source>
</evidence>
<evidence type="ECO:0000313" key="15">
    <source>
        <dbReference type="EMBL" id="PMP72429.1"/>
    </source>
</evidence>
<gene>
    <name evidence="11" type="primary">radA</name>
    <name evidence="15" type="ORF">C0186_01155</name>
</gene>
<dbReference type="InterPro" id="IPR003593">
    <property type="entry name" value="AAA+_ATPase"/>
</dbReference>
<dbReference type="FunFam" id="3.30.230.10:FF:000053">
    <property type="entry name" value="DNA repair protein radA isogeny"/>
    <property type="match status" value="1"/>
</dbReference>
<dbReference type="InterPro" id="IPR020568">
    <property type="entry name" value="Ribosomal_Su5_D2-typ_SF"/>
</dbReference>
<dbReference type="AlphaFoldDB" id="A0A2J6WQ94"/>
<dbReference type="SMART" id="SM00382">
    <property type="entry name" value="AAA"/>
    <property type="match status" value="1"/>
</dbReference>